<feature type="coiled-coil region" evidence="1">
    <location>
        <begin position="2"/>
        <end position="109"/>
    </location>
</feature>
<feature type="region of interest" description="Disordered" evidence="2">
    <location>
        <begin position="509"/>
        <end position="563"/>
    </location>
</feature>
<proteinExistence type="predicted"/>
<name>A0A5A9N192_9TELE</name>
<dbReference type="Pfam" id="PF25817">
    <property type="entry name" value="ICE1_C"/>
    <property type="match status" value="1"/>
</dbReference>
<feature type="compositionally biased region" description="Basic and acidic residues" evidence="2">
    <location>
        <begin position="593"/>
        <end position="614"/>
    </location>
</feature>
<evidence type="ECO:0000313" key="5">
    <source>
        <dbReference type="Proteomes" id="UP000324632"/>
    </source>
</evidence>
<feature type="compositionally biased region" description="Basic and acidic residues" evidence="2">
    <location>
        <begin position="671"/>
        <end position="680"/>
    </location>
</feature>
<keyword evidence="5" id="KW-1185">Reference proteome</keyword>
<feature type="region of interest" description="Disordered" evidence="2">
    <location>
        <begin position="782"/>
        <end position="847"/>
    </location>
</feature>
<dbReference type="PANTHER" id="PTHR11852:SF4">
    <property type="entry name" value="LITTLE ELONGATION COMPLEX SUBUNIT 1"/>
    <property type="match status" value="1"/>
</dbReference>
<dbReference type="PANTHER" id="PTHR11852">
    <property type="entry name" value="PLATELET-ACTIVATING FACTOR ACETYLHYDROLASE"/>
    <property type="match status" value="1"/>
</dbReference>
<feature type="region of interest" description="Disordered" evidence="2">
    <location>
        <begin position="575"/>
        <end position="680"/>
    </location>
</feature>
<keyword evidence="1" id="KW-0175">Coiled coil</keyword>
<comment type="caution">
    <text evidence="4">The sequence shown here is derived from an EMBL/GenBank/DDBJ whole genome shotgun (WGS) entry which is preliminary data.</text>
</comment>
<dbReference type="InterPro" id="IPR057881">
    <property type="entry name" value="ICE1_C"/>
</dbReference>
<dbReference type="EMBL" id="SOYY01000024">
    <property type="protein sequence ID" value="KAA0702945.1"/>
    <property type="molecule type" value="Genomic_DNA"/>
</dbReference>
<dbReference type="Proteomes" id="UP000324632">
    <property type="component" value="Chromosome 24"/>
</dbReference>
<evidence type="ECO:0000313" key="4">
    <source>
        <dbReference type="EMBL" id="KAA0702945.1"/>
    </source>
</evidence>
<reference evidence="4 5" key="1">
    <citation type="journal article" date="2019" name="Mol. Ecol. Resour.">
        <title>Chromosome-level genome assembly of Triplophysa tibetana, a fish adapted to the harsh high-altitude environment of the Tibetan Plateau.</title>
        <authorList>
            <person name="Yang X."/>
            <person name="Liu H."/>
            <person name="Ma Z."/>
            <person name="Zou Y."/>
            <person name="Zou M."/>
            <person name="Mao Y."/>
            <person name="Li X."/>
            <person name="Wang H."/>
            <person name="Chen T."/>
            <person name="Wang W."/>
            <person name="Yang R."/>
        </authorList>
    </citation>
    <scope>NUCLEOTIDE SEQUENCE [LARGE SCALE GENOMIC DNA]</scope>
    <source>
        <strain evidence="4">TTIB1903HZAU</strain>
        <tissue evidence="4">Muscle</tissue>
    </source>
</reference>
<feature type="compositionally biased region" description="Low complexity" evidence="2">
    <location>
        <begin position="641"/>
        <end position="652"/>
    </location>
</feature>
<sequence length="1356" mass="151648">MVQRQILENERLKLQQKTLEEHLQKTQDSLQKYQQATEDLENLKLDNAKTLILKGNLENELLVLKETTFQQNSEITDIKNEKRKLEDILDKTQQRLNTLEKEFNKEKRTTSSQTETELHIDKDKVRMLLEELWHCVEPSSHTSEKLLRTGDPTPLKKQLPPQPQTQTVFASPLRKQVSCQSPEKIFSPKTHLLYSKRSTPTLKESPQIIRTKSSQLNAPQNFIKHNNEQQCSMPSRKRKINSDELEHVNSWTNEIYESSQKEINNEDLLCGDLYTDLEDIKELFTPLPSVLSPLRSPLMMDGSNDDMPVLENVLENHLEAQADIQMIKNTSSLHSDVKSQKSLLNREVEKSYVHFSPFTHLNPKPLADLDVVNTSSESQHMEVEDVSEINNTLNPTAQLCVEYLHTLGSSLEDDAKQTVEESFLLNENGDTTQLEESLISQQHVEPDPTSNALKMSAFCSFNQKQSNVSLMSNVKSVTTHDVNCSISEENEELKSHAPLEIRTVAHISHDIQNNQNRQTSKLTNGDTSSMLIESGKGSDERKYDGISPFKISKDEESSSEDEGFFGLKRKVRGVRTRSETKISSEELDDVSESEQRSSAKQLFEDEHQGLHSESIETCQSGFSTETISHDNEQEAKPPDNKTTTSKSQSSSTEDIQGANDSENLKKTSLQKNDKSYQDVKMSVDDLSSGIESLDSNVYNQKVTSRDTAEDCPEDISTMCHITPDPKTSNSSEKDGTISLVPDLNTKTSVTPPLYFSLGRVRTEMGPPLPPVVMPLTATPPRIARHHTPSKPTRLVSDAPNTPEKPTSVPTIDSALPDASKMSPCLTTPSPSCGVPSSPLQFGSATPKHAVPVPGRLPTSALSSSPPTASQENSMQMLDTMYPELSARARTLNILRGNVNLNRSGNENGASPTSVNQISGNKTISSSSTAFTKTEQKPKRTGVNMLLPKSAKRLRLDNCSPAPDVVSPAEQVTDHQPVLNSSEPPQEIQNNLKIEEKADAKKNGKQLQISEALAKIGMSCFEVLPVVKSHVFLGRISQEPILIDEEKSVIADFCKNQSSMEDLMSAILTKLKTERSGLRLSNLQALCRVYAGLCRQIGDYQKAHSFAYSILKEDFPDACKLILFMVTTWPSVLFHETILCRAIHIVTKLKAEGDILEYLTKYLHWDKSPPCDIYDMISSTLKTLREDKDLTFQMHHRHGHDLCPATWECIFTLDLLCTHLKWKWTHDVVIGKELWPIMNTWVSQRRPLQTPIRDVSVAAVLRLIGRLGQLGIKENLFKSVQNVARAINLFGKHGILEGVPNQVQLSAVYAIYDLAPCNPKDALEALASWRSETSQPVPSAVTSCITQIASLCRQMKS</sequence>
<evidence type="ECO:0000256" key="2">
    <source>
        <dbReference type="SAM" id="MobiDB-lite"/>
    </source>
</evidence>
<evidence type="ECO:0000256" key="1">
    <source>
        <dbReference type="SAM" id="Coils"/>
    </source>
</evidence>
<feature type="compositionally biased region" description="Polar residues" evidence="2">
    <location>
        <begin position="901"/>
        <end position="932"/>
    </location>
</feature>
<feature type="region of interest" description="Disordered" evidence="2">
    <location>
        <begin position="901"/>
        <end position="938"/>
    </location>
</feature>
<feature type="compositionally biased region" description="Polar residues" evidence="2">
    <location>
        <begin position="510"/>
        <end position="531"/>
    </location>
</feature>
<organism evidence="4 5">
    <name type="scientific">Triplophysa tibetana</name>
    <dbReference type="NCBI Taxonomy" id="1572043"/>
    <lineage>
        <taxon>Eukaryota</taxon>
        <taxon>Metazoa</taxon>
        <taxon>Chordata</taxon>
        <taxon>Craniata</taxon>
        <taxon>Vertebrata</taxon>
        <taxon>Euteleostomi</taxon>
        <taxon>Actinopterygii</taxon>
        <taxon>Neopterygii</taxon>
        <taxon>Teleostei</taxon>
        <taxon>Ostariophysi</taxon>
        <taxon>Cypriniformes</taxon>
        <taxon>Nemacheilidae</taxon>
        <taxon>Triplophysa</taxon>
    </lineage>
</organism>
<feature type="domain" description="Little elongation complex subunit 1 C-terminal" evidence="3">
    <location>
        <begin position="1158"/>
        <end position="1347"/>
    </location>
</feature>
<protein>
    <submittedName>
        <fullName evidence="4">Little elongation complex subunit 1</fullName>
    </submittedName>
</protein>
<feature type="compositionally biased region" description="Polar residues" evidence="2">
    <location>
        <begin position="615"/>
        <end position="626"/>
    </location>
</feature>
<gene>
    <name evidence="4" type="ORF">E1301_Tti013292</name>
</gene>
<feature type="compositionally biased region" description="Polar residues" evidence="2">
    <location>
        <begin position="658"/>
        <end position="670"/>
    </location>
</feature>
<feature type="compositionally biased region" description="Basic and acidic residues" evidence="2">
    <location>
        <begin position="627"/>
        <end position="639"/>
    </location>
</feature>
<accession>A0A5A9N192</accession>
<feature type="region of interest" description="Disordered" evidence="2">
    <location>
        <begin position="720"/>
        <end position="743"/>
    </location>
</feature>
<evidence type="ECO:0000259" key="3">
    <source>
        <dbReference type="Pfam" id="PF25817"/>
    </source>
</evidence>